<protein>
    <submittedName>
        <fullName evidence="4">Uncharacterized protein</fullName>
    </submittedName>
</protein>
<keyword evidence="1" id="KW-0175">Coiled coil</keyword>
<dbReference type="OrthoDB" id="281924at2"/>
<dbReference type="AlphaFoldDB" id="A0A5B9PAA9"/>
<dbReference type="Proteomes" id="UP000322214">
    <property type="component" value="Chromosome"/>
</dbReference>
<reference evidence="4 5" key="1">
    <citation type="submission" date="2019-08" db="EMBL/GenBank/DDBJ databases">
        <title>Deep-cultivation of Planctomycetes and their phenomic and genomic characterization uncovers novel biology.</title>
        <authorList>
            <person name="Wiegand S."/>
            <person name="Jogler M."/>
            <person name="Boedeker C."/>
            <person name="Pinto D."/>
            <person name="Vollmers J."/>
            <person name="Rivas-Marin E."/>
            <person name="Kohn T."/>
            <person name="Peeters S.H."/>
            <person name="Heuer A."/>
            <person name="Rast P."/>
            <person name="Oberbeckmann S."/>
            <person name="Bunk B."/>
            <person name="Jeske O."/>
            <person name="Meyerdierks A."/>
            <person name="Storesund J.E."/>
            <person name="Kallscheuer N."/>
            <person name="Luecker S."/>
            <person name="Lage O.M."/>
            <person name="Pohl T."/>
            <person name="Merkel B.J."/>
            <person name="Hornburger P."/>
            <person name="Mueller R.-W."/>
            <person name="Bruemmer F."/>
            <person name="Labrenz M."/>
            <person name="Spormann A.M."/>
            <person name="Op den Camp H."/>
            <person name="Overmann J."/>
            <person name="Amann R."/>
            <person name="Jetten M.S.M."/>
            <person name="Mascher T."/>
            <person name="Medema M.H."/>
            <person name="Devos D.P."/>
            <person name="Kaster A.-K."/>
            <person name="Ovreas L."/>
            <person name="Rohde M."/>
            <person name="Galperin M.Y."/>
            <person name="Jogler C."/>
        </authorList>
    </citation>
    <scope>NUCLEOTIDE SEQUENCE [LARGE SCALE GENOMIC DNA]</scope>
    <source>
        <strain evidence="4 5">FC18</strain>
    </source>
</reference>
<dbReference type="EMBL" id="CP042912">
    <property type="protein sequence ID" value="QEG22165.1"/>
    <property type="molecule type" value="Genomic_DNA"/>
</dbReference>
<evidence type="ECO:0000313" key="4">
    <source>
        <dbReference type="EMBL" id="QEG22165.1"/>
    </source>
</evidence>
<evidence type="ECO:0000313" key="5">
    <source>
        <dbReference type="Proteomes" id="UP000322214"/>
    </source>
</evidence>
<dbReference type="KEGG" id="mff:MFFC18_20260"/>
<evidence type="ECO:0000256" key="2">
    <source>
        <dbReference type="SAM" id="MobiDB-lite"/>
    </source>
</evidence>
<keyword evidence="5" id="KW-1185">Reference proteome</keyword>
<dbReference type="STRING" id="980251.GCA_001642875_03513"/>
<dbReference type="RefSeq" id="WP_075082267.1">
    <property type="nucleotide sequence ID" value="NZ_CP042912.1"/>
</dbReference>
<proteinExistence type="predicted"/>
<accession>A0A5B9PAA9</accession>
<organism evidence="4 5">
    <name type="scientific">Mariniblastus fucicola</name>
    <dbReference type="NCBI Taxonomy" id="980251"/>
    <lineage>
        <taxon>Bacteria</taxon>
        <taxon>Pseudomonadati</taxon>
        <taxon>Planctomycetota</taxon>
        <taxon>Planctomycetia</taxon>
        <taxon>Pirellulales</taxon>
        <taxon>Pirellulaceae</taxon>
        <taxon>Mariniblastus</taxon>
    </lineage>
</organism>
<evidence type="ECO:0000256" key="1">
    <source>
        <dbReference type="SAM" id="Coils"/>
    </source>
</evidence>
<gene>
    <name evidence="4" type="ORF">MFFC18_20260</name>
</gene>
<feature type="transmembrane region" description="Helical" evidence="3">
    <location>
        <begin position="12"/>
        <end position="29"/>
    </location>
</feature>
<keyword evidence="3" id="KW-0472">Membrane</keyword>
<name>A0A5B9PAA9_9BACT</name>
<evidence type="ECO:0000256" key="3">
    <source>
        <dbReference type="SAM" id="Phobius"/>
    </source>
</evidence>
<keyword evidence="3" id="KW-1133">Transmembrane helix</keyword>
<sequence>MAYPKKSETKTIVGALIWIAAIAALLLLVRSRLDDNAILKRLSGYFGKQKRSIELVSHQYEMLGFGDPIFLIDGETTTRVGNVSFIDFGEGYEEYRIGDTKKATATLYGNAPVLTPGDYLKVHKTDQSVEWVVRTMMPPEMREQIGKLITDAWKVNQDELVAMFQPLIEESIADAGKIIQEDFKNAIENHREQIDKLSQRYQDELLKQRIVPLVRDEIWPIVQEESRPLAETIGQEIWQEVSVWRFGWRYIYDRSPLPEKKLTEKEFNRFVESKAVPILENHLEDFIDVQKEMLSRISNNEKVKETFSESIHEVSRDPEFRELVASIVQEVLVDNQRLKQTLRSKWQSPEAKRAMARANRRLDPTVTEIGATLFGSTKTAITPQFARVLRSKVLHKDERWLTLHTKAIGNRDEELANRIIASNEAHSDSHLDQLPMFTELESSEYPMPAAPPIENVLHKRADQE</sequence>
<feature type="coiled-coil region" evidence="1">
    <location>
        <begin position="180"/>
        <end position="207"/>
    </location>
</feature>
<feature type="region of interest" description="Disordered" evidence="2">
    <location>
        <begin position="444"/>
        <end position="464"/>
    </location>
</feature>
<keyword evidence="3" id="KW-0812">Transmembrane</keyword>